<keyword evidence="3" id="KW-1185">Reference proteome</keyword>
<gene>
    <name evidence="2" type="ORF">FBUS_04549</name>
</gene>
<feature type="compositionally biased region" description="Polar residues" evidence="1">
    <location>
        <begin position="1"/>
        <end position="18"/>
    </location>
</feature>
<dbReference type="OrthoDB" id="6281389at2759"/>
<organism evidence="2 3">
    <name type="scientific">Fasciolopsis buskii</name>
    <dbReference type="NCBI Taxonomy" id="27845"/>
    <lineage>
        <taxon>Eukaryota</taxon>
        <taxon>Metazoa</taxon>
        <taxon>Spiralia</taxon>
        <taxon>Lophotrochozoa</taxon>
        <taxon>Platyhelminthes</taxon>
        <taxon>Trematoda</taxon>
        <taxon>Digenea</taxon>
        <taxon>Plagiorchiida</taxon>
        <taxon>Echinostomata</taxon>
        <taxon>Echinostomatoidea</taxon>
        <taxon>Fasciolidae</taxon>
        <taxon>Fasciolopsis</taxon>
    </lineage>
</organism>
<name>A0A8E0VH69_9TREM</name>
<proteinExistence type="predicted"/>
<evidence type="ECO:0000313" key="2">
    <source>
        <dbReference type="EMBL" id="KAA0189346.1"/>
    </source>
</evidence>
<evidence type="ECO:0000313" key="3">
    <source>
        <dbReference type="Proteomes" id="UP000728185"/>
    </source>
</evidence>
<protein>
    <submittedName>
        <fullName evidence="2">Uncharacterized protein</fullName>
    </submittedName>
</protein>
<comment type="caution">
    <text evidence="2">The sequence shown here is derived from an EMBL/GenBank/DDBJ whole genome shotgun (WGS) entry which is preliminary data.</text>
</comment>
<feature type="region of interest" description="Disordered" evidence="1">
    <location>
        <begin position="1"/>
        <end position="47"/>
    </location>
</feature>
<dbReference type="Proteomes" id="UP000728185">
    <property type="component" value="Unassembled WGS sequence"/>
</dbReference>
<reference evidence="2" key="1">
    <citation type="submission" date="2019-05" db="EMBL/GenBank/DDBJ databases">
        <title>Annotation for the trematode Fasciolopsis buski.</title>
        <authorList>
            <person name="Choi Y.-J."/>
        </authorList>
    </citation>
    <scope>NUCLEOTIDE SEQUENCE</scope>
    <source>
        <strain evidence="2">HT</strain>
        <tissue evidence="2">Whole worm</tissue>
    </source>
</reference>
<dbReference type="EMBL" id="LUCM01007795">
    <property type="protein sequence ID" value="KAA0189346.1"/>
    <property type="molecule type" value="Genomic_DNA"/>
</dbReference>
<evidence type="ECO:0000256" key="1">
    <source>
        <dbReference type="SAM" id="MobiDB-lite"/>
    </source>
</evidence>
<dbReference type="AlphaFoldDB" id="A0A8E0VH69"/>
<sequence length="439" mass="49622">MRLAPSCNSSDKSKTGTSRNNNNKGNRGNNKNKNKNKNENNEDDDSHLWVSDGDFNQLLEPTIMQLLEQLLTCNTSHGLRLSLTPPLVTFILQSTYGDNQYFGYDGSEYSQYDFRNKTKDPISDFIELGPVTSTCRRRVWQSAIGVTKAVADATVNATVPQPPALNEAAHVTRTNQWAIAKPTPEVYNGARLIFILIYEWCEPSNETSNVVLLEEPNRSEHSSCGYQVSALFGRGSEKKWDIETTRPKSSITSNSYGSSKAVPGRFTEITAGAGSSTSHRSGVLSKLQSIWCRQHRTVAKQKHHTRINLSQNRRVIPSVATLFYILCSLTIFTEAYHVNTKSVIPRQIGPESRDSSWTAANEGKSERRARTPNYLFRLHDRHMRQWWDFDQFEADHLKHPIQTASGLVEDKWKTWNDARLGTITAVRHHRHIGKCITST</sequence>
<feature type="compositionally biased region" description="Low complexity" evidence="1">
    <location>
        <begin position="19"/>
        <end position="29"/>
    </location>
</feature>
<accession>A0A8E0VH69</accession>